<comment type="function">
    <text evidence="12">Catalyzes the oxidation of 5,10-methylenetetrahydrofolate to 5,10-methenyltetrahydrofolate and then the hydrolysis of 5,10-methenyltetrahydrofolate to 10-formyltetrahydrofolate.</text>
</comment>
<keyword evidence="4 12" id="KW-0028">Amino-acid biosynthesis</keyword>
<evidence type="ECO:0000256" key="3">
    <source>
        <dbReference type="ARBA" id="ARBA00022563"/>
    </source>
</evidence>
<dbReference type="EMBL" id="DVMP01000004">
    <property type="protein sequence ID" value="HIU24903.1"/>
    <property type="molecule type" value="Genomic_DNA"/>
</dbReference>
<comment type="caution">
    <text evidence="15">The sequence shown here is derived from an EMBL/GenBank/DDBJ whole genome shotgun (WGS) entry which is preliminary data.</text>
</comment>
<evidence type="ECO:0000256" key="2">
    <source>
        <dbReference type="ARBA" id="ARBA00011738"/>
    </source>
</evidence>
<comment type="catalytic activity">
    <reaction evidence="12">
        <text>(6R)-5,10-methylene-5,6,7,8-tetrahydrofolate + NADP(+) = (6R)-5,10-methenyltetrahydrofolate + NADPH</text>
        <dbReference type="Rhea" id="RHEA:22812"/>
        <dbReference type="ChEBI" id="CHEBI:15636"/>
        <dbReference type="ChEBI" id="CHEBI:57455"/>
        <dbReference type="ChEBI" id="CHEBI:57783"/>
        <dbReference type="ChEBI" id="CHEBI:58349"/>
        <dbReference type="EC" id="1.5.1.5"/>
    </reaction>
</comment>
<dbReference type="InterPro" id="IPR000672">
    <property type="entry name" value="THF_DH/CycHdrlase"/>
</dbReference>
<comment type="caution">
    <text evidence="12">Lacks conserved residue(s) required for the propagation of feature annotation.</text>
</comment>
<keyword evidence="10 12" id="KW-0486">Methionine biosynthesis</keyword>
<sequence>MAKILKGRPVSAKMTEETAEKVKILSEKGIIPTLAVVRVGSKSDDIFYEKSILAKGDEAGVAVKLFHYKENIDGEEFLKEIEKLNRDETVNGVLIFRPLPSQIDDAAVCRLLDPKKDADGITPGSMGGVFTGSGEGFPPCTAQACIEILDYYGLELEGRKTAVIGRSLVVGRPVAAMALERNATVTLCHSRTPGKDMKEVLRKADIIIAAVGKLEMIKGDDIGEDQVILDVGINADEEGRMRGDVAFEEAEKKAACITPVPGGVGSVTTAVLMRHVVKAAERKANL</sequence>
<proteinExistence type="inferred from homology"/>
<evidence type="ECO:0000313" key="16">
    <source>
        <dbReference type="Proteomes" id="UP000824090"/>
    </source>
</evidence>
<dbReference type="Gene3D" id="3.40.50.10860">
    <property type="entry name" value="Leucine Dehydrogenase, chain A, domain 1"/>
    <property type="match status" value="1"/>
</dbReference>
<dbReference type="SUPFAM" id="SSF51735">
    <property type="entry name" value="NAD(P)-binding Rossmann-fold domains"/>
    <property type="match status" value="1"/>
</dbReference>
<dbReference type="HAMAP" id="MF_01576">
    <property type="entry name" value="THF_DHG_CYH"/>
    <property type="match status" value="1"/>
</dbReference>
<keyword evidence="9 12" id="KW-0368">Histidine biosynthesis</keyword>
<evidence type="ECO:0000256" key="5">
    <source>
        <dbReference type="ARBA" id="ARBA00022755"/>
    </source>
</evidence>
<feature type="binding site" evidence="12">
    <location>
        <position position="233"/>
    </location>
    <ligand>
        <name>NADP(+)</name>
        <dbReference type="ChEBI" id="CHEBI:58349"/>
    </ligand>
</feature>
<dbReference type="InterPro" id="IPR020630">
    <property type="entry name" value="THF_DH/CycHdrlase_cat_dom"/>
</dbReference>
<protein>
    <recommendedName>
        <fullName evidence="12">Bifunctional protein FolD</fullName>
    </recommendedName>
    <domain>
        <recommendedName>
            <fullName evidence="12">Methylenetetrahydrofolate dehydrogenase</fullName>
            <ecNumber evidence="12">1.5.1.5</ecNumber>
        </recommendedName>
    </domain>
    <domain>
        <recommendedName>
            <fullName evidence="12">Methenyltetrahydrofolate cyclohydrolase</fullName>
            <ecNumber evidence="12">3.5.4.9</ecNumber>
        </recommendedName>
    </domain>
</protein>
<dbReference type="InterPro" id="IPR046346">
    <property type="entry name" value="Aminoacid_DH-like_N_sf"/>
</dbReference>
<dbReference type="Proteomes" id="UP000824090">
    <property type="component" value="Unassembled WGS sequence"/>
</dbReference>
<evidence type="ECO:0000256" key="9">
    <source>
        <dbReference type="ARBA" id="ARBA00023102"/>
    </source>
</evidence>
<evidence type="ECO:0000256" key="12">
    <source>
        <dbReference type="HAMAP-Rule" id="MF_01576"/>
    </source>
</evidence>
<keyword evidence="8 12" id="KW-0560">Oxidoreductase</keyword>
<dbReference type="PRINTS" id="PR00085">
    <property type="entry name" value="THFDHDRGNASE"/>
</dbReference>
<keyword evidence="6 12" id="KW-0378">Hydrolase</keyword>
<gene>
    <name evidence="12" type="primary">folD</name>
    <name evidence="15" type="ORF">IAC50_00200</name>
</gene>
<reference evidence="15" key="2">
    <citation type="journal article" date="2021" name="PeerJ">
        <title>Extensive microbial diversity within the chicken gut microbiome revealed by metagenomics and culture.</title>
        <authorList>
            <person name="Gilroy R."/>
            <person name="Ravi A."/>
            <person name="Getino M."/>
            <person name="Pursley I."/>
            <person name="Horton D.L."/>
            <person name="Alikhan N.F."/>
            <person name="Baker D."/>
            <person name="Gharbi K."/>
            <person name="Hall N."/>
            <person name="Watson M."/>
            <person name="Adriaenssens E.M."/>
            <person name="Foster-Nyarko E."/>
            <person name="Jarju S."/>
            <person name="Secka A."/>
            <person name="Antonio M."/>
            <person name="Oren A."/>
            <person name="Chaudhuri R.R."/>
            <person name="La Ragione R."/>
            <person name="Hildebrand F."/>
            <person name="Pallen M.J."/>
        </authorList>
    </citation>
    <scope>NUCLEOTIDE SEQUENCE</scope>
    <source>
        <strain evidence="15">ChiHcec3-6078</strain>
    </source>
</reference>
<dbReference type="GO" id="GO:0009086">
    <property type="term" value="P:methionine biosynthetic process"/>
    <property type="evidence" value="ECO:0007669"/>
    <property type="project" value="UniProtKB-KW"/>
</dbReference>
<comment type="subunit">
    <text evidence="2 12">Homodimer.</text>
</comment>
<dbReference type="Pfam" id="PF00763">
    <property type="entry name" value="THF_DHG_CYH"/>
    <property type="match status" value="1"/>
</dbReference>
<dbReference type="AlphaFoldDB" id="A0A9D1I0D4"/>
<evidence type="ECO:0000259" key="13">
    <source>
        <dbReference type="Pfam" id="PF00763"/>
    </source>
</evidence>
<dbReference type="FunFam" id="3.40.50.720:FF:000006">
    <property type="entry name" value="Bifunctional protein FolD"/>
    <property type="match status" value="1"/>
</dbReference>
<dbReference type="SUPFAM" id="SSF53223">
    <property type="entry name" value="Aminoacid dehydrogenase-like, N-terminal domain"/>
    <property type="match status" value="1"/>
</dbReference>
<dbReference type="GO" id="GO:0004477">
    <property type="term" value="F:methenyltetrahydrofolate cyclohydrolase activity"/>
    <property type="evidence" value="ECO:0007669"/>
    <property type="project" value="UniProtKB-UniRule"/>
</dbReference>
<dbReference type="EC" id="3.5.4.9" evidence="12"/>
<evidence type="ECO:0000256" key="4">
    <source>
        <dbReference type="ARBA" id="ARBA00022605"/>
    </source>
</evidence>
<evidence type="ECO:0000256" key="6">
    <source>
        <dbReference type="ARBA" id="ARBA00022801"/>
    </source>
</evidence>
<dbReference type="InterPro" id="IPR036291">
    <property type="entry name" value="NAD(P)-bd_dom_sf"/>
</dbReference>
<dbReference type="GO" id="GO:0035999">
    <property type="term" value="P:tetrahydrofolate interconversion"/>
    <property type="evidence" value="ECO:0007669"/>
    <property type="project" value="UniProtKB-UniRule"/>
</dbReference>
<evidence type="ECO:0000259" key="14">
    <source>
        <dbReference type="Pfam" id="PF02882"/>
    </source>
</evidence>
<dbReference type="EC" id="1.5.1.5" evidence="12"/>
<evidence type="ECO:0000256" key="11">
    <source>
        <dbReference type="ARBA" id="ARBA00023268"/>
    </source>
</evidence>
<name>A0A9D1I0D4_9FIRM</name>
<evidence type="ECO:0000313" key="15">
    <source>
        <dbReference type="EMBL" id="HIU24903.1"/>
    </source>
</evidence>
<dbReference type="PANTHER" id="PTHR48099:SF5">
    <property type="entry name" value="C-1-TETRAHYDROFOLATE SYNTHASE, CYTOPLASMIC"/>
    <property type="match status" value="1"/>
</dbReference>
<comment type="pathway">
    <text evidence="1 12">One-carbon metabolism; tetrahydrofolate interconversion.</text>
</comment>
<comment type="catalytic activity">
    <reaction evidence="12">
        <text>(6R)-5,10-methenyltetrahydrofolate + H2O = (6R)-10-formyltetrahydrofolate + H(+)</text>
        <dbReference type="Rhea" id="RHEA:23700"/>
        <dbReference type="ChEBI" id="CHEBI:15377"/>
        <dbReference type="ChEBI" id="CHEBI:15378"/>
        <dbReference type="ChEBI" id="CHEBI:57455"/>
        <dbReference type="ChEBI" id="CHEBI:195366"/>
        <dbReference type="EC" id="3.5.4.9"/>
    </reaction>
</comment>
<feature type="binding site" evidence="12">
    <location>
        <begin position="165"/>
        <end position="167"/>
    </location>
    <ligand>
        <name>NADP(+)</name>
        <dbReference type="ChEBI" id="CHEBI:58349"/>
    </ligand>
</feature>
<dbReference type="GO" id="GO:0005829">
    <property type="term" value="C:cytosol"/>
    <property type="evidence" value="ECO:0007669"/>
    <property type="project" value="TreeGrafter"/>
</dbReference>
<comment type="similarity">
    <text evidence="12">Belongs to the tetrahydrofolate dehydrogenase/cyclohydrolase family.</text>
</comment>
<dbReference type="GO" id="GO:0000105">
    <property type="term" value="P:L-histidine biosynthetic process"/>
    <property type="evidence" value="ECO:0007669"/>
    <property type="project" value="UniProtKB-KW"/>
</dbReference>
<dbReference type="CDD" id="cd01080">
    <property type="entry name" value="NAD_bind_m-THF_DH_Cyclohyd"/>
    <property type="match status" value="1"/>
</dbReference>
<dbReference type="InterPro" id="IPR020631">
    <property type="entry name" value="THF_DH/CycHdrlase_NAD-bd_dom"/>
</dbReference>
<dbReference type="Gene3D" id="3.40.50.720">
    <property type="entry name" value="NAD(P)-binding Rossmann-like Domain"/>
    <property type="match status" value="1"/>
</dbReference>
<feature type="domain" description="Tetrahydrofolate dehydrogenase/cyclohydrolase catalytic" evidence="13">
    <location>
        <begin position="5"/>
        <end position="119"/>
    </location>
</feature>
<keyword evidence="11 12" id="KW-0511">Multifunctional enzyme</keyword>
<evidence type="ECO:0000256" key="7">
    <source>
        <dbReference type="ARBA" id="ARBA00022857"/>
    </source>
</evidence>
<organism evidence="15 16">
    <name type="scientific">Candidatus Allocopromorpha excrementigallinarum</name>
    <dbReference type="NCBI Taxonomy" id="2840742"/>
    <lineage>
        <taxon>Bacteria</taxon>
        <taxon>Bacillati</taxon>
        <taxon>Bacillota</taxon>
        <taxon>Clostridia</taxon>
        <taxon>Eubacteriales</taxon>
        <taxon>Eubacteriaceae</taxon>
        <taxon>Eubacteriaceae incertae sedis</taxon>
        <taxon>Candidatus Allocopromorpha</taxon>
    </lineage>
</organism>
<dbReference type="PANTHER" id="PTHR48099">
    <property type="entry name" value="C-1-TETRAHYDROFOLATE SYNTHASE, CYTOPLASMIC-RELATED"/>
    <property type="match status" value="1"/>
</dbReference>
<reference evidence="15" key="1">
    <citation type="submission" date="2020-10" db="EMBL/GenBank/DDBJ databases">
        <authorList>
            <person name="Gilroy R."/>
        </authorList>
    </citation>
    <scope>NUCLEOTIDE SEQUENCE</scope>
    <source>
        <strain evidence="15">ChiHcec3-6078</strain>
    </source>
</reference>
<feature type="domain" description="Tetrahydrofolate dehydrogenase/cyclohydrolase NAD(P)-binding" evidence="14">
    <location>
        <begin position="139"/>
        <end position="283"/>
    </location>
</feature>
<accession>A0A9D1I0D4</accession>
<evidence type="ECO:0000256" key="8">
    <source>
        <dbReference type="ARBA" id="ARBA00023002"/>
    </source>
</evidence>
<evidence type="ECO:0000256" key="1">
    <source>
        <dbReference type="ARBA" id="ARBA00004777"/>
    </source>
</evidence>
<dbReference type="GO" id="GO:0004488">
    <property type="term" value="F:methylenetetrahydrofolate dehydrogenase (NADP+) activity"/>
    <property type="evidence" value="ECO:0007669"/>
    <property type="project" value="UniProtKB-UniRule"/>
</dbReference>
<dbReference type="Pfam" id="PF02882">
    <property type="entry name" value="THF_DHG_CYH_C"/>
    <property type="match status" value="1"/>
</dbReference>
<evidence type="ECO:0000256" key="10">
    <source>
        <dbReference type="ARBA" id="ARBA00023167"/>
    </source>
</evidence>
<keyword evidence="3 12" id="KW-0554">One-carbon metabolism</keyword>
<keyword evidence="7 12" id="KW-0521">NADP</keyword>
<keyword evidence="5 12" id="KW-0658">Purine biosynthesis</keyword>
<dbReference type="GO" id="GO:0006164">
    <property type="term" value="P:purine nucleotide biosynthetic process"/>
    <property type="evidence" value="ECO:0007669"/>
    <property type="project" value="UniProtKB-KW"/>
</dbReference>